<feature type="non-terminal residue" evidence="1">
    <location>
        <position position="1"/>
    </location>
</feature>
<dbReference type="Proteomes" id="UP000184267">
    <property type="component" value="Unassembled WGS sequence"/>
</dbReference>
<dbReference type="OrthoDB" id="2803297at2759"/>
<organism evidence="1 2">
    <name type="scientific">Trametes pubescens</name>
    <name type="common">White-rot fungus</name>
    <dbReference type="NCBI Taxonomy" id="154538"/>
    <lineage>
        <taxon>Eukaryota</taxon>
        <taxon>Fungi</taxon>
        <taxon>Dikarya</taxon>
        <taxon>Basidiomycota</taxon>
        <taxon>Agaricomycotina</taxon>
        <taxon>Agaricomycetes</taxon>
        <taxon>Polyporales</taxon>
        <taxon>Polyporaceae</taxon>
        <taxon>Trametes</taxon>
    </lineage>
</organism>
<dbReference type="EMBL" id="MNAD01000172">
    <property type="protein sequence ID" value="OJT15374.1"/>
    <property type="molecule type" value="Genomic_DNA"/>
</dbReference>
<reference evidence="1 2" key="1">
    <citation type="submission" date="2016-10" db="EMBL/GenBank/DDBJ databases">
        <title>Genome sequence of the basidiomycete white-rot fungus Trametes pubescens.</title>
        <authorList>
            <person name="Makela M.R."/>
            <person name="Granchi Z."/>
            <person name="Peng M."/>
            <person name="De Vries R.P."/>
            <person name="Grigoriev I."/>
            <person name="Riley R."/>
            <person name="Hilden K."/>
        </authorList>
    </citation>
    <scope>NUCLEOTIDE SEQUENCE [LARGE SCALE GENOMIC DNA]</scope>
    <source>
        <strain evidence="1 2">FBCC735</strain>
    </source>
</reference>
<name>A0A1M2W671_TRAPU</name>
<dbReference type="AlphaFoldDB" id="A0A1M2W671"/>
<evidence type="ECO:0000313" key="1">
    <source>
        <dbReference type="EMBL" id="OJT15374.1"/>
    </source>
</evidence>
<keyword evidence="2" id="KW-1185">Reference proteome</keyword>
<proteinExistence type="predicted"/>
<protein>
    <submittedName>
        <fullName evidence="1">Uncharacterized protein</fullName>
    </submittedName>
</protein>
<sequence length="61" mass="6999">SEVKAGDSPWAPFQDKEEWQLAHWLVTSGLMQSSIEKYLKLSIMNYMISEKVNALLLSAER</sequence>
<evidence type="ECO:0000313" key="2">
    <source>
        <dbReference type="Proteomes" id="UP000184267"/>
    </source>
</evidence>
<gene>
    <name evidence="1" type="ORF">TRAPUB_8065</name>
</gene>
<comment type="caution">
    <text evidence="1">The sequence shown here is derived from an EMBL/GenBank/DDBJ whole genome shotgun (WGS) entry which is preliminary data.</text>
</comment>
<accession>A0A1M2W671</accession>